<dbReference type="HOGENOM" id="CLU_017788_0_0_1"/>
<feature type="signal peptide" evidence="3">
    <location>
        <begin position="1"/>
        <end position="26"/>
    </location>
</feature>
<dbReference type="AlphaFoldDB" id="G2QB57"/>
<feature type="compositionally biased region" description="Basic and acidic residues" evidence="2">
    <location>
        <begin position="397"/>
        <end position="420"/>
    </location>
</feature>
<dbReference type="PANTHER" id="PTHR15672">
    <property type="entry name" value="CAMP-REGULATED PHOSPHOPROTEIN 21 RELATED R3H DOMAIN CONTAINING PROTEIN"/>
    <property type="match status" value="1"/>
</dbReference>
<evidence type="ECO:0000259" key="5">
    <source>
        <dbReference type="PROSITE" id="PS51673"/>
    </source>
</evidence>
<dbReference type="GO" id="GO:0003676">
    <property type="term" value="F:nucleic acid binding"/>
    <property type="evidence" value="ECO:0007669"/>
    <property type="project" value="UniProtKB-UniRule"/>
</dbReference>
<dbReference type="eggNOG" id="KOG2953">
    <property type="taxonomic scope" value="Eukaryota"/>
</dbReference>
<keyword evidence="3" id="KW-0732">Signal</keyword>
<dbReference type="GO" id="GO:0006012">
    <property type="term" value="P:galactose metabolic process"/>
    <property type="evidence" value="ECO:0007669"/>
    <property type="project" value="TreeGrafter"/>
</dbReference>
<dbReference type="InterPro" id="IPR024771">
    <property type="entry name" value="SUZ"/>
</dbReference>
<feature type="region of interest" description="Disordered" evidence="2">
    <location>
        <begin position="215"/>
        <end position="250"/>
    </location>
</feature>
<evidence type="ECO:0000256" key="2">
    <source>
        <dbReference type="SAM" id="MobiDB-lite"/>
    </source>
</evidence>
<proteinExistence type="predicted"/>
<feature type="chain" id="PRO_5003436246" description="SUZ domain-containing protein" evidence="3">
    <location>
        <begin position="27"/>
        <end position="784"/>
    </location>
</feature>
<keyword evidence="7" id="KW-1185">Reference proteome</keyword>
<gene>
    <name evidence="6" type="ORF">MYCTH_2300388</name>
</gene>
<accession>G2QB57</accession>
<dbReference type="KEGG" id="mtm:MYCTH_2300388"/>
<dbReference type="Pfam" id="PF01424">
    <property type="entry name" value="R3H"/>
    <property type="match status" value="1"/>
</dbReference>
<organism evidence="6 7">
    <name type="scientific">Thermothelomyces thermophilus (strain ATCC 42464 / BCRC 31852 / DSM 1799)</name>
    <name type="common">Sporotrichum thermophile</name>
    <dbReference type="NCBI Taxonomy" id="573729"/>
    <lineage>
        <taxon>Eukaryota</taxon>
        <taxon>Fungi</taxon>
        <taxon>Dikarya</taxon>
        <taxon>Ascomycota</taxon>
        <taxon>Pezizomycotina</taxon>
        <taxon>Sordariomycetes</taxon>
        <taxon>Sordariomycetidae</taxon>
        <taxon>Sordariales</taxon>
        <taxon>Chaetomiaceae</taxon>
        <taxon>Thermothelomyces</taxon>
    </lineage>
</organism>
<dbReference type="PANTHER" id="PTHR15672:SF8">
    <property type="entry name" value="PROTEIN ENCORE"/>
    <property type="match status" value="1"/>
</dbReference>
<dbReference type="PROSITE" id="PS51061">
    <property type="entry name" value="R3H"/>
    <property type="match status" value="1"/>
</dbReference>
<dbReference type="InterPro" id="IPR051937">
    <property type="entry name" value="R3H_domain_containing"/>
</dbReference>
<keyword evidence="1" id="KW-0597">Phosphoprotein</keyword>
<feature type="domain" description="R3H" evidence="4">
    <location>
        <begin position="281"/>
        <end position="344"/>
    </location>
</feature>
<feature type="compositionally biased region" description="Polar residues" evidence="2">
    <location>
        <begin position="386"/>
        <end position="396"/>
    </location>
</feature>
<feature type="region of interest" description="Disordered" evidence="2">
    <location>
        <begin position="377"/>
        <end position="499"/>
    </location>
</feature>
<evidence type="ECO:0000313" key="6">
    <source>
        <dbReference type="EMBL" id="AEO55995.1"/>
    </source>
</evidence>
<evidence type="ECO:0008006" key="8">
    <source>
        <dbReference type="Google" id="ProtNLM"/>
    </source>
</evidence>
<dbReference type="Proteomes" id="UP000007322">
    <property type="component" value="Chromosome 2"/>
</dbReference>
<dbReference type="CDD" id="cd02642">
    <property type="entry name" value="R3H_encore_like"/>
    <property type="match status" value="1"/>
</dbReference>
<dbReference type="OMA" id="PFCRVPP"/>
<evidence type="ECO:0000259" key="4">
    <source>
        <dbReference type="PROSITE" id="PS51061"/>
    </source>
</evidence>
<dbReference type="InParanoid" id="G2QB57"/>
<dbReference type="OrthoDB" id="278430at2759"/>
<feature type="region of interest" description="Disordered" evidence="2">
    <location>
        <begin position="95"/>
        <end position="174"/>
    </location>
</feature>
<feature type="compositionally biased region" description="Polar residues" evidence="2">
    <location>
        <begin position="444"/>
        <end position="453"/>
    </location>
</feature>
<feature type="region of interest" description="Disordered" evidence="2">
    <location>
        <begin position="28"/>
        <end position="83"/>
    </location>
</feature>
<protein>
    <recommendedName>
        <fullName evidence="8">SUZ domain-containing protein</fullName>
    </recommendedName>
</protein>
<dbReference type="SUPFAM" id="SSF82708">
    <property type="entry name" value="R3H domain"/>
    <property type="match status" value="1"/>
</dbReference>
<dbReference type="GeneID" id="11511919"/>
<evidence type="ECO:0000256" key="3">
    <source>
        <dbReference type="SAM" id="SignalP"/>
    </source>
</evidence>
<feature type="compositionally biased region" description="Low complexity" evidence="2">
    <location>
        <begin position="720"/>
        <end position="729"/>
    </location>
</feature>
<feature type="compositionally biased region" description="Basic and acidic residues" evidence="2">
    <location>
        <begin position="156"/>
        <end position="168"/>
    </location>
</feature>
<dbReference type="Gene3D" id="3.30.1370.50">
    <property type="entry name" value="R3H-like domain"/>
    <property type="match status" value="1"/>
</dbReference>
<dbReference type="EMBL" id="CP003003">
    <property type="protein sequence ID" value="AEO55995.1"/>
    <property type="molecule type" value="Genomic_DNA"/>
</dbReference>
<reference evidence="6 7" key="1">
    <citation type="journal article" date="2011" name="Nat. Biotechnol.">
        <title>Comparative genomic analysis of the thermophilic biomass-degrading fungi Myceliophthora thermophila and Thielavia terrestris.</title>
        <authorList>
            <person name="Berka R.M."/>
            <person name="Grigoriev I.V."/>
            <person name="Otillar R."/>
            <person name="Salamov A."/>
            <person name="Grimwood J."/>
            <person name="Reid I."/>
            <person name="Ishmael N."/>
            <person name="John T."/>
            <person name="Darmond C."/>
            <person name="Moisan M.-C."/>
            <person name="Henrissat B."/>
            <person name="Coutinho P.M."/>
            <person name="Lombard V."/>
            <person name="Natvig D.O."/>
            <person name="Lindquist E."/>
            <person name="Schmutz J."/>
            <person name="Lucas S."/>
            <person name="Harris P."/>
            <person name="Powlowski J."/>
            <person name="Bellemare A."/>
            <person name="Taylor D."/>
            <person name="Butler G."/>
            <person name="de Vries R.P."/>
            <person name="Allijn I.E."/>
            <person name="van den Brink J."/>
            <person name="Ushinsky S."/>
            <person name="Storms R."/>
            <person name="Powell A.J."/>
            <person name="Paulsen I.T."/>
            <person name="Elbourne L.D.H."/>
            <person name="Baker S.E."/>
            <person name="Magnuson J."/>
            <person name="LaBoissiere S."/>
            <person name="Clutterbuck A.J."/>
            <person name="Martinez D."/>
            <person name="Wogulis M."/>
            <person name="de Leon A.L."/>
            <person name="Rey M.W."/>
            <person name="Tsang A."/>
        </authorList>
    </citation>
    <scope>NUCLEOTIDE SEQUENCE [LARGE SCALE GENOMIC DNA]</scope>
    <source>
        <strain evidence="7">ATCC 42464 / BCRC 31852 / DSM 1799</strain>
    </source>
</reference>
<feature type="compositionally biased region" description="Polar residues" evidence="2">
    <location>
        <begin position="102"/>
        <end position="136"/>
    </location>
</feature>
<feature type="compositionally biased region" description="Pro residues" evidence="2">
    <location>
        <begin position="546"/>
        <end position="575"/>
    </location>
</feature>
<dbReference type="STRING" id="573729.G2QB57"/>
<feature type="compositionally biased region" description="Low complexity" evidence="2">
    <location>
        <begin position="738"/>
        <end position="751"/>
    </location>
</feature>
<dbReference type="RefSeq" id="XP_003661240.1">
    <property type="nucleotide sequence ID" value="XM_003661192.1"/>
</dbReference>
<dbReference type="InterPro" id="IPR036867">
    <property type="entry name" value="R3H_dom_sf"/>
</dbReference>
<feature type="compositionally biased region" description="Pro residues" evidence="2">
    <location>
        <begin position="696"/>
        <end position="707"/>
    </location>
</feature>
<feature type="region of interest" description="Disordered" evidence="2">
    <location>
        <begin position="536"/>
        <end position="784"/>
    </location>
</feature>
<dbReference type="PROSITE" id="PS51673">
    <property type="entry name" value="SUZ"/>
    <property type="match status" value="1"/>
</dbReference>
<evidence type="ECO:0000256" key="1">
    <source>
        <dbReference type="ARBA" id="ARBA00022553"/>
    </source>
</evidence>
<dbReference type="InterPro" id="IPR001374">
    <property type="entry name" value="R3H_dom"/>
</dbReference>
<dbReference type="VEuPathDB" id="FungiDB:MYCTH_2300388"/>
<feature type="compositionally biased region" description="Polar residues" evidence="2">
    <location>
        <begin position="638"/>
        <end position="651"/>
    </location>
</feature>
<sequence>MWLSTGNPTLAIRTRLTLLWFQVAAASTPKGSKPAATVDKAHGSSPVKDAAPAAAAADASNDAASSPNAQQTTGSEQDDESKVVAGLKNLKLEAKSPPNLVVNGSQTSTAEKSSKVGNGQTPSDDTSQRADSNSELGTKPPSLDGKSITSGTTFALDEKESLRPDDSASVKAAAEDDDAFSVRGSYMAGSRMGSDVAARIQRIQIGDMPPRALPAHNALAGNKGQGVGTPPSGVSDKQAVAESKGSLGGGATTPDALAPNAFYSQHPDEKLLEAMQSPKDRIFLLRLEQQVIEFVQDSKEPYMDLPPSNSFCRMLTHRLADYYHMTHSYEAAQGAVRIFRTPFCRIPPSLSSIAASTSNSSSPAPVVLPRKIMRRGEDGELGPASATPSKPTSEAGSESKEKPAPPKEKLTREEREEAYNRARQRIFGSVEKSENSNQDGEDSNGVSRASSVSGKDKPNGGKRKPKRRDDSENFESRSQFVAWPQHPGWGPSAPQYFPVNAAPFAGQFQQPYPNTPQPVYAPSQAYAPQMVPNNGFAPQYTGMPTYPTPPLPPAVPQAVPPPPQQGYRGPNPPMGGPYGSPMPSISQPEWPQQGFNQNAYPPRSSPVPPAGIPYAYGQLPANANPSDPKSQHPIPGSYNRQAFNPKTQSFVPGNGLPLQPPPPPHVSGPYGGSNSRHGSPQFHSPHVNYSGYQQPLPQPGFAPPPGPYGMTRQGSNNSMPPYHAVQQPPHVQPPPPHGSQHMPPGGPMHMPNKPAGPAPTGPGQSFSHLPNYGNPATLPQKPST</sequence>
<evidence type="ECO:0000313" key="7">
    <source>
        <dbReference type="Proteomes" id="UP000007322"/>
    </source>
</evidence>
<feature type="domain" description="SUZ" evidence="5">
    <location>
        <begin position="345"/>
        <end position="431"/>
    </location>
</feature>
<feature type="compositionally biased region" description="Polar residues" evidence="2">
    <location>
        <begin position="585"/>
        <end position="599"/>
    </location>
</feature>
<feature type="compositionally biased region" description="Polar residues" evidence="2">
    <location>
        <begin position="673"/>
        <end position="682"/>
    </location>
</feature>
<dbReference type="Pfam" id="PF12752">
    <property type="entry name" value="SUZ"/>
    <property type="match status" value="1"/>
</dbReference>
<feature type="compositionally biased region" description="Low complexity" evidence="2">
    <location>
        <begin position="49"/>
        <end position="69"/>
    </location>
</feature>
<name>G2QB57_THET4</name>